<organism evidence="13 14">
    <name type="scientific">Hemibagrus guttatus</name>
    <dbReference type="NCBI Taxonomy" id="175788"/>
    <lineage>
        <taxon>Eukaryota</taxon>
        <taxon>Metazoa</taxon>
        <taxon>Chordata</taxon>
        <taxon>Craniata</taxon>
        <taxon>Vertebrata</taxon>
        <taxon>Euteleostomi</taxon>
        <taxon>Actinopterygii</taxon>
        <taxon>Neopterygii</taxon>
        <taxon>Teleostei</taxon>
        <taxon>Ostariophysi</taxon>
        <taxon>Siluriformes</taxon>
        <taxon>Bagridae</taxon>
        <taxon>Hemibagrus</taxon>
    </lineage>
</organism>
<evidence type="ECO:0000259" key="11">
    <source>
        <dbReference type="PROSITE" id="PS50023"/>
    </source>
</evidence>
<dbReference type="PROSITE" id="PS00478">
    <property type="entry name" value="LIM_DOMAIN_1"/>
    <property type="match status" value="1"/>
</dbReference>
<protein>
    <recommendedName>
        <fullName evidence="2">ribonuclease H</fullName>
        <ecNumber evidence="2">3.1.26.4</ecNumber>
    </recommendedName>
</protein>
<dbReference type="InterPro" id="IPR000477">
    <property type="entry name" value="RT_dom"/>
</dbReference>
<dbReference type="GO" id="GO:0046872">
    <property type="term" value="F:metal ion binding"/>
    <property type="evidence" value="ECO:0007669"/>
    <property type="project" value="UniProtKB-KW"/>
</dbReference>
<keyword evidence="6 8" id="KW-0440">LIM domain</keyword>
<evidence type="ECO:0000256" key="7">
    <source>
        <dbReference type="ARBA" id="ARBA00023203"/>
    </source>
</evidence>
<keyword evidence="5 8" id="KW-0862">Zinc</keyword>
<evidence type="ECO:0000256" key="8">
    <source>
        <dbReference type="PROSITE-ProRule" id="PRU00125"/>
    </source>
</evidence>
<dbReference type="EMBL" id="JAUCMX010000012">
    <property type="protein sequence ID" value="KAK3529556.1"/>
    <property type="molecule type" value="Genomic_DNA"/>
</dbReference>
<gene>
    <name evidence="13" type="ORF">QTP70_031975</name>
</gene>
<dbReference type="GO" id="GO:0004523">
    <property type="term" value="F:RNA-DNA hybrid ribonuclease activity"/>
    <property type="evidence" value="ECO:0007669"/>
    <property type="project" value="UniProtKB-EC"/>
</dbReference>
<evidence type="ECO:0000256" key="2">
    <source>
        <dbReference type="ARBA" id="ARBA00012180"/>
    </source>
</evidence>
<feature type="compositionally biased region" description="Low complexity" evidence="10">
    <location>
        <begin position="2128"/>
        <end position="2138"/>
    </location>
</feature>
<sequence length="2197" mass="253102">EYINRKKMNIQNCARCGFVVYPAEKVNLIGQNWHKACFHCEICKMVLTANNYISHQKRPYCKVHNPKNNTFTSVYETPVNINAKKQAQAVSEIKYREDGERFMSTFHYDMSKEIEQARKASQMTSQGYNSEFSEQQVWYSGSVSSQEVVHMTQAQKIISDVEYKRGHEERVTQFTSVTDTPGMLHAKTGTSLASDVKYTEGYEQSKGKGSFPAMLTPAYEVAKKANTLASNVEYKKGHEERVSKYTTVIDTPEVLLAKSQGKIASDVVYMEEYEQQRGKGSFPAHFTPGYQVAKKANEMASKVKYQQRYEQEIKGKACTDAGAAEFTLAKENAEKFSQKKRSKIEIEKKTKWWKLKKEECCEEFRQKLRQALGGQVVLPDDWETTAEVIAQTGRKVLGVSSGRRKEDKETWWWNEEVQDSIQRKRLAKKKWDMDRTEENRKEYKELQHKVKRKVSKAKQKAYDELYTRLDTREGEKDLYRLARQRARDGKDVQQVRVIKDRDGRVLTSEESVQRRWKEYFEELMNEENERKSTTDAIFALRILMEKYRDGQRELHCVFVDLEKAYDRVPREELWYCMRKSGVAEKYVRVVQDMYERSRTVVRCAVGQTEEFKVEVGLHQGSALSPFLFAIVMDQLSEEVRQESPWTMMFADGIVICSESREQVEENLERWRFALERRGMKVSHIQSNGECGKEVKKRVQAETMSLRKRQESELEHAYTEEYEHQRGKGSFPAMITPGYQMAKKANDMASDLKYKKDLNKMKGSASAYHCLTSEDNLALKNACKINKLVSEPDLCSRVKEQRCFCLKNGKVEYKKDLENTKGHSINYCETPQFKNVSKIAQYTSDNKYKEKYANHMKGHYEGTGLDKKTMHAMKVRKLASDIAYKSEHEQEQGEYNYPAEITPGYQTQKKLEPLKDKNYRQHIDKLKYSQVTDTPDIVQARINAQQLSDLNYKANYEKSKTQYTLSQDTPQLKKAKANAELISDIKYKEEWEKNKSKACDIGVDTLAFKAAKASRDLASDIKYKELFTKNKDKAIGVNVSDSKTLHCLQVAKLNSEIAYKKDSKETQTKCHLSMDMVNLNHAKKAQALASDLDYRKKLHDYTILPDDIKVQQAKKAYNLQSDNQYRSDLIWMKGVGWEADGSLDVAQAKKAVELASDQKYRQKVDRVKFTQAADTLSIKHAKKSQELQSDLAYKAGTEQIIHKYTASKDEPLYRQAKANAELLSDKTYKSSWEAQREKGFELRMDTLSILTAKAKRDLASDVKYKQQYEMTKGKMIGVKNVTGDSQMAHSTLATKLHSDRNYKKAYEDSKTRYSASLDMMNISHAKKAQDLATETNYRTFLHEYTSLPSDMKVDWAKKAYGLQSDKMYRSDLNWMKGVGWETTGSLDVLQARKAGNIISEKKYRQNVSALKFTSVEDTPEMVQAKLSNKLALDRLYREKGENEKHTYTITEDLPEHVQAKINAMNISETHYKESWTKLRDAGYKLRLDAIPFQAAKTSGEILSDQKYKEQFEKSKGKMIGLKGLQDDINIMHSVHATQLQSDIKYKKDSAKGHSQFHLPMDMLDVVHAKKAQALVSDQDYRFTLHNYTVLPDDMKVQAAKRAYKLQSEKTYRSDMNYLRGAAWIATGALQIEGSKHATELISEKKYRQQPYAFKHTSVADSPDIVHAKFSNKISNERLYREKGENLKHNYTITAERPEITQARINTANFSDTKYKESWHTLRAQGYKLTMQDIPFQAAKASTGIASDYKYKHSHLLEKGKHIGARSIMDDSHLLHCRQMARLQSDKDYRKDVMSTSGQYHLGLDLINLVHAKKAQALASDQEYKTHLHSYTVLPDDMKMQWAKKAYELQSQNMYKSDLNFMKGVAWDSVGAPQFESARKAGELISDRLYKSGDSESMHKYTLPPDHPDFIRAKTNAQQISDKVYKASGDQVKSAGYDLRLDAIPFQTAKASREIASDFHYKEAFVKQKGQQIGLLSVEDDPKMRHSLAVGKLQSDNEYKKQFQETRSQYKIHADQPEFLHARKNQAQASDIRYRQHLHNYTCDPQQLNFQHAKQAYKLQSDVNYKSDLKWIKGVGWTPPGSHKVEMARRAAELGLAEGLDTEQAISKYQELMMLQRQLQLENQHHSPSEQVETTEQVQQSAVNPDAMEILQVKRKKTIHTTFKQAKTTKSMTVQSVTSSSSTNQSHNNQSTEKKIITN</sequence>
<feature type="region of interest" description="Disordered" evidence="10">
    <location>
        <begin position="2119"/>
        <end position="2142"/>
    </location>
</feature>
<dbReference type="PRINTS" id="PR00510">
    <property type="entry name" value="NEBULIN"/>
</dbReference>
<evidence type="ECO:0000256" key="4">
    <source>
        <dbReference type="ARBA" id="ARBA00022737"/>
    </source>
</evidence>
<comment type="similarity">
    <text evidence="1">Belongs to the beta type-B retroviral polymerase family. HERV class-II K(HML-2) pol subfamily.</text>
</comment>
<keyword evidence="14" id="KW-1185">Reference proteome</keyword>
<feature type="coiled-coil region" evidence="9">
    <location>
        <begin position="426"/>
        <end position="460"/>
    </location>
</feature>
<evidence type="ECO:0000256" key="9">
    <source>
        <dbReference type="SAM" id="Coils"/>
    </source>
</evidence>
<evidence type="ECO:0000256" key="10">
    <source>
        <dbReference type="SAM" id="MobiDB-lite"/>
    </source>
</evidence>
<dbReference type="InterPro" id="IPR013998">
    <property type="entry name" value="Nebulin-like"/>
</dbReference>
<dbReference type="PANTHER" id="PTHR11039">
    <property type="entry name" value="NEBULIN"/>
    <property type="match status" value="1"/>
</dbReference>
<dbReference type="SMART" id="SM00132">
    <property type="entry name" value="LIM"/>
    <property type="match status" value="1"/>
</dbReference>
<dbReference type="SUPFAM" id="SSF56672">
    <property type="entry name" value="DNA/RNA polymerases"/>
    <property type="match status" value="1"/>
</dbReference>
<evidence type="ECO:0000313" key="14">
    <source>
        <dbReference type="Proteomes" id="UP001274896"/>
    </source>
</evidence>
<accession>A0AAE0QSC3</accession>
<dbReference type="Pfam" id="PF00412">
    <property type="entry name" value="LIM"/>
    <property type="match status" value="1"/>
</dbReference>
<dbReference type="Pfam" id="PF00078">
    <property type="entry name" value="RVT_1"/>
    <property type="match status" value="1"/>
</dbReference>
<feature type="domain" description="LIM zinc-binding" evidence="11">
    <location>
        <begin position="11"/>
        <end position="71"/>
    </location>
</feature>
<feature type="compositionally biased region" description="Low complexity" evidence="10">
    <location>
        <begin position="2166"/>
        <end position="2189"/>
    </location>
</feature>
<dbReference type="InterPro" id="IPR043502">
    <property type="entry name" value="DNA/RNA_pol_sf"/>
</dbReference>
<dbReference type="Gene3D" id="2.10.110.10">
    <property type="entry name" value="Cysteine Rich Protein"/>
    <property type="match status" value="1"/>
</dbReference>
<dbReference type="InterPro" id="IPR000900">
    <property type="entry name" value="Nebulin_repeat"/>
</dbReference>
<dbReference type="InterPro" id="IPR055297">
    <property type="entry name" value="NEBU/NEBL"/>
</dbReference>
<evidence type="ECO:0000259" key="12">
    <source>
        <dbReference type="PROSITE" id="PS50878"/>
    </source>
</evidence>
<dbReference type="InterPro" id="IPR001781">
    <property type="entry name" value="Znf_LIM"/>
</dbReference>
<dbReference type="CDD" id="cd09446">
    <property type="entry name" value="LIM_N_RAP"/>
    <property type="match status" value="1"/>
</dbReference>
<evidence type="ECO:0000256" key="3">
    <source>
        <dbReference type="ARBA" id="ARBA00022723"/>
    </source>
</evidence>
<dbReference type="GO" id="GO:0051015">
    <property type="term" value="F:actin filament binding"/>
    <property type="evidence" value="ECO:0007669"/>
    <property type="project" value="InterPro"/>
</dbReference>
<reference evidence="13" key="1">
    <citation type="submission" date="2023-06" db="EMBL/GenBank/DDBJ databases">
        <title>Male Hemibagrus guttatus genome.</title>
        <authorList>
            <person name="Bian C."/>
        </authorList>
    </citation>
    <scope>NUCLEOTIDE SEQUENCE</scope>
    <source>
        <strain evidence="13">Male_cb2023</strain>
        <tissue evidence="13">Muscle</tissue>
    </source>
</reference>
<comment type="caution">
    <text evidence="13">The sequence shown here is derived from an EMBL/GenBank/DDBJ whole genome shotgun (WGS) entry which is preliminary data.</text>
</comment>
<evidence type="ECO:0000256" key="6">
    <source>
        <dbReference type="ARBA" id="ARBA00023038"/>
    </source>
</evidence>
<dbReference type="Proteomes" id="UP001274896">
    <property type="component" value="Unassembled WGS sequence"/>
</dbReference>
<feature type="non-terminal residue" evidence="13">
    <location>
        <position position="1"/>
    </location>
</feature>
<dbReference type="SMART" id="SM00227">
    <property type="entry name" value="NEBU"/>
    <property type="match status" value="42"/>
</dbReference>
<dbReference type="GO" id="GO:0030018">
    <property type="term" value="C:Z disc"/>
    <property type="evidence" value="ECO:0007669"/>
    <property type="project" value="InterPro"/>
</dbReference>
<dbReference type="EC" id="3.1.26.4" evidence="2"/>
<evidence type="ECO:0000256" key="5">
    <source>
        <dbReference type="ARBA" id="ARBA00022833"/>
    </source>
</evidence>
<proteinExistence type="inferred from homology"/>
<dbReference type="PROSITE" id="PS50023">
    <property type="entry name" value="LIM_DOMAIN_2"/>
    <property type="match status" value="1"/>
</dbReference>
<dbReference type="GO" id="GO:0071691">
    <property type="term" value="P:cardiac muscle thin filament assembly"/>
    <property type="evidence" value="ECO:0007669"/>
    <property type="project" value="TreeGrafter"/>
</dbReference>
<dbReference type="PANTHER" id="PTHR11039:SF39">
    <property type="entry name" value="NEBULIN-RELATED-ANCHORING PROTEIN"/>
    <property type="match status" value="1"/>
</dbReference>
<keyword evidence="7" id="KW-0009">Actin-binding</keyword>
<keyword evidence="4" id="KW-0677">Repeat</keyword>
<dbReference type="SUPFAM" id="SSF57716">
    <property type="entry name" value="Glucocorticoid receptor-like (DNA-binding domain)"/>
    <property type="match status" value="1"/>
</dbReference>
<dbReference type="PROSITE" id="PS50878">
    <property type="entry name" value="RT_POL"/>
    <property type="match status" value="1"/>
</dbReference>
<dbReference type="Gene3D" id="3.30.70.270">
    <property type="match status" value="1"/>
</dbReference>
<evidence type="ECO:0000256" key="1">
    <source>
        <dbReference type="ARBA" id="ARBA00010879"/>
    </source>
</evidence>
<dbReference type="InterPro" id="IPR043128">
    <property type="entry name" value="Rev_trsase/Diguanyl_cyclase"/>
</dbReference>
<evidence type="ECO:0000313" key="13">
    <source>
        <dbReference type="EMBL" id="KAK3529556.1"/>
    </source>
</evidence>
<dbReference type="PROSITE" id="PS51216">
    <property type="entry name" value="NEBULIN"/>
    <property type="match status" value="26"/>
</dbReference>
<dbReference type="FunFam" id="2.10.110.10:FF:000110">
    <property type="entry name" value="Nebulin related anchoring protein"/>
    <property type="match status" value="1"/>
</dbReference>
<keyword evidence="3 8" id="KW-0479">Metal-binding</keyword>
<keyword evidence="9" id="KW-0175">Coiled coil</keyword>
<dbReference type="Pfam" id="PF00880">
    <property type="entry name" value="Nebulin"/>
    <property type="match status" value="23"/>
</dbReference>
<name>A0AAE0QSC3_9TELE</name>
<feature type="domain" description="Reverse transcriptase" evidence="12">
    <location>
        <begin position="479"/>
        <end position="705"/>
    </location>
</feature>
<feature type="region of interest" description="Disordered" evidence="10">
    <location>
        <begin position="2162"/>
        <end position="2197"/>
    </location>
</feature>